<dbReference type="AlphaFoldDB" id="A0AA86YZ41"/>
<accession>A0AA86YZ41</accession>
<reference evidence="1 2" key="3">
    <citation type="submission" date="2008-05" db="EMBL/GenBank/DDBJ databases">
        <authorList>
            <person name="Fulton L."/>
            <person name="Clifton S."/>
            <person name="Fulton B."/>
            <person name="Xu J."/>
            <person name="Minx P."/>
            <person name="Pepin K.H."/>
            <person name="Johnson M."/>
            <person name="Thiruvilangam P."/>
            <person name="Bhonagiri V."/>
            <person name="Nash W.E."/>
            <person name="Mardis E.R."/>
            <person name="Wilson R.K."/>
        </authorList>
    </citation>
    <scope>NUCLEOTIDE SEQUENCE [LARGE SCALE GENOMIC DNA]</scope>
    <source>
        <strain evidence="1 2">ATCC 25827</strain>
    </source>
</reference>
<dbReference type="Proteomes" id="UP000004506">
    <property type="component" value="Unassembled WGS sequence"/>
</dbReference>
<reference evidence="2" key="1">
    <citation type="submission" date="2008-04" db="EMBL/GenBank/DDBJ databases">
        <title>Draft genome sequence of Providencia stuartii (ATCC 25827).</title>
        <authorList>
            <person name="Sudarsanam P."/>
            <person name="Ley R."/>
            <person name="Guruge J."/>
            <person name="Turnbaugh P.J."/>
            <person name="Mahowald M."/>
            <person name="Liep D."/>
            <person name="Gordon J."/>
        </authorList>
    </citation>
    <scope>NUCLEOTIDE SEQUENCE [LARGE SCALE GENOMIC DNA]</scope>
    <source>
        <strain evidence="2">ATCC 25827</strain>
    </source>
</reference>
<evidence type="ECO:0000313" key="1">
    <source>
        <dbReference type="EMBL" id="EDU60908.1"/>
    </source>
</evidence>
<sequence length="55" mass="6357">MLIKLLVNVNVDADIADPLVDPLSYLPIIKTNSNKINQTVSILFYLNTIYWIYMK</sequence>
<dbReference type="EMBL" id="ABJD02000091">
    <property type="protein sequence ID" value="EDU60908.1"/>
    <property type="molecule type" value="Genomic_DNA"/>
</dbReference>
<proteinExistence type="predicted"/>
<name>A0AA86YZ41_PROST</name>
<evidence type="ECO:0000313" key="2">
    <source>
        <dbReference type="Proteomes" id="UP000004506"/>
    </source>
</evidence>
<protein>
    <submittedName>
        <fullName evidence="1">Uncharacterized protein</fullName>
    </submittedName>
</protein>
<organism evidence="1 2">
    <name type="scientific">Providencia stuartii ATCC 25827</name>
    <dbReference type="NCBI Taxonomy" id="471874"/>
    <lineage>
        <taxon>Bacteria</taxon>
        <taxon>Pseudomonadati</taxon>
        <taxon>Pseudomonadota</taxon>
        <taxon>Gammaproteobacteria</taxon>
        <taxon>Enterobacterales</taxon>
        <taxon>Morganellaceae</taxon>
        <taxon>Providencia</taxon>
    </lineage>
</organism>
<gene>
    <name evidence="1" type="ORF">PROSTU_01101</name>
</gene>
<reference evidence="2" key="2">
    <citation type="submission" date="2008-04" db="EMBL/GenBank/DDBJ databases">
        <title>Draft genome sequence of Providencia stuartii(ATCC 25827).</title>
        <authorList>
            <person name="Sudarsanam P."/>
            <person name="Ley R."/>
            <person name="Guruge J."/>
            <person name="Turnbaugh P.J."/>
            <person name="Mahowald M."/>
            <person name="Liep D."/>
            <person name="Gordon J."/>
        </authorList>
    </citation>
    <scope>NUCLEOTIDE SEQUENCE [LARGE SCALE GENOMIC DNA]</scope>
    <source>
        <strain evidence="2">ATCC 25827</strain>
    </source>
</reference>
<comment type="caution">
    <text evidence="1">The sequence shown here is derived from an EMBL/GenBank/DDBJ whole genome shotgun (WGS) entry which is preliminary data.</text>
</comment>